<proteinExistence type="predicted"/>
<evidence type="ECO:0008006" key="4">
    <source>
        <dbReference type="Google" id="ProtNLM"/>
    </source>
</evidence>
<evidence type="ECO:0000313" key="3">
    <source>
        <dbReference type="Proteomes" id="UP001209076"/>
    </source>
</evidence>
<dbReference type="Proteomes" id="UP001209076">
    <property type="component" value="Unassembled WGS sequence"/>
</dbReference>
<keyword evidence="1" id="KW-0732">Signal</keyword>
<reference evidence="3" key="1">
    <citation type="submission" date="2023-07" db="EMBL/GenBank/DDBJ databases">
        <title>Novel Mycoplasma species identified in domestic and wild animals.</title>
        <authorList>
            <person name="Volokhov D.V."/>
            <person name="Furtak V.A."/>
            <person name="Zagorodnyaya T.A."/>
        </authorList>
    </citation>
    <scope>NUCLEOTIDE SEQUENCE [LARGE SCALE GENOMIC DNA]</scope>
    <source>
        <strain evidence="3">92-19</strain>
    </source>
</reference>
<feature type="chain" id="PRO_5045524558" description="Lipoprotein" evidence="1">
    <location>
        <begin position="22"/>
        <end position="184"/>
    </location>
</feature>
<protein>
    <recommendedName>
        <fullName evidence="4">Lipoprotein</fullName>
    </recommendedName>
</protein>
<gene>
    <name evidence="2" type="ORF">N7603_00440</name>
</gene>
<sequence>MKKFLTLAVVLLTALALVACGNESGDGLKIVKQFSAQDLGSWTGSVTPDGSALGTATYNAEGDFTVIRVGAESWGGVQSPVLTLDLTKQTYIAIQIKEVNDAFKWTVKFVPENPEEGHDWGLYVFEDNGMKWGKYVMVDVNSQFGQDIIDVYNGKIEGKFWIWAVGASDANVEVLSFTILQGNL</sequence>
<name>A0ABT2PT44_9MOLU</name>
<keyword evidence="3" id="KW-1185">Reference proteome</keyword>
<organism evidence="2 3">
    <name type="scientific">Paracholeplasma vituli</name>
    <dbReference type="NCBI Taxonomy" id="69473"/>
    <lineage>
        <taxon>Bacteria</taxon>
        <taxon>Bacillati</taxon>
        <taxon>Mycoplasmatota</taxon>
        <taxon>Mollicutes</taxon>
        <taxon>Acholeplasmatales</taxon>
        <taxon>Acholeplasmataceae</taxon>
        <taxon>Paracholeplasma</taxon>
    </lineage>
</organism>
<dbReference type="RefSeq" id="WP_262095340.1">
    <property type="nucleotide sequence ID" value="NZ_JAOEGN010000001.1"/>
</dbReference>
<evidence type="ECO:0000313" key="2">
    <source>
        <dbReference type="EMBL" id="MCU0104128.1"/>
    </source>
</evidence>
<feature type="signal peptide" evidence="1">
    <location>
        <begin position="1"/>
        <end position="21"/>
    </location>
</feature>
<evidence type="ECO:0000256" key="1">
    <source>
        <dbReference type="SAM" id="SignalP"/>
    </source>
</evidence>
<dbReference type="EMBL" id="JAOEGN010000001">
    <property type="protein sequence ID" value="MCU0104128.1"/>
    <property type="molecule type" value="Genomic_DNA"/>
</dbReference>
<dbReference type="PROSITE" id="PS51257">
    <property type="entry name" value="PROKAR_LIPOPROTEIN"/>
    <property type="match status" value="1"/>
</dbReference>
<accession>A0ABT2PT44</accession>
<comment type="caution">
    <text evidence="2">The sequence shown here is derived from an EMBL/GenBank/DDBJ whole genome shotgun (WGS) entry which is preliminary data.</text>
</comment>